<dbReference type="GO" id="GO:0006950">
    <property type="term" value="P:response to stress"/>
    <property type="evidence" value="ECO:0007669"/>
    <property type="project" value="UniProtKB-ARBA"/>
</dbReference>
<evidence type="ECO:0000259" key="1">
    <source>
        <dbReference type="Pfam" id="PF10263"/>
    </source>
</evidence>
<dbReference type="Pfam" id="PF10263">
    <property type="entry name" value="SprT-like"/>
    <property type="match status" value="1"/>
</dbReference>
<organism evidence="2">
    <name type="scientific">Mimivirus LCMiAC02</name>
    <dbReference type="NCBI Taxonomy" id="2506609"/>
    <lineage>
        <taxon>Viruses</taxon>
        <taxon>Varidnaviria</taxon>
        <taxon>Bamfordvirae</taxon>
        <taxon>Nucleocytoviricota</taxon>
        <taxon>Megaviricetes</taxon>
        <taxon>Imitervirales</taxon>
        <taxon>Mimiviridae</taxon>
        <taxon>Klosneuvirinae</taxon>
    </lineage>
</organism>
<sequence length="343" mass="39775">MSDKQKYIKYKQKYIRLRIKQNAGTNYIDCNKIPKLSKSDLISKRKQIYDYHLKNIFNEPNFDVLKSNHIKESFKILDKIYFQGKIKKYIKDQNINLTFKSSAKLTKTAGVCKYIYVSDKNTYDYEIGISSVILNSLFTKGEKSVKINGLPCKNRLKCYINVFEHELTHLLIALFCPELGKKKGGHTPTFMKIVNNLYGHTEYKHMLLCGDYEKMEHSIEQIKTNIEIGDYVISKKLNGKVLEGIAEKINPKSITIQLESGRKTHLYYHAIDKIQKKKGVEKKILKKVDPLVIKKKLKIGDKVKVKIRGKILNGEIVSLGAKRARVKMDDGKEWYISYNIILI</sequence>
<reference evidence="2" key="1">
    <citation type="journal article" date="2019" name="MBio">
        <title>Virus Genomes from Deep Sea Sediments Expand the Ocean Megavirome and Support Independent Origins of Viral Gigantism.</title>
        <authorList>
            <person name="Backstrom D."/>
            <person name="Yutin N."/>
            <person name="Jorgensen S.L."/>
            <person name="Dharamshi J."/>
            <person name="Homa F."/>
            <person name="Zaremba-Niedwiedzka K."/>
            <person name="Spang A."/>
            <person name="Wolf Y.I."/>
            <person name="Koonin E.V."/>
            <person name="Ettema T.J."/>
        </authorList>
    </citation>
    <scope>NUCLEOTIDE SEQUENCE</scope>
</reference>
<dbReference type="InterPro" id="IPR006640">
    <property type="entry name" value="SprT-like_domain"/>
</dbReference>
<protein>
    <submittedName>
        <fullName evidence="2">SprT-like family protein</fullName>
    </submittedName>
</protein>
<evidence type="ECO:0000313" key="2">
    <source>
        <dbReference type="EMBL" id="QBK89141.1"/>
    </source>
</evidence>
<proteinExistence type="predicted"/>
<dbReference type="EMBL" id="MK500408">
    <property type="protein sequence ID" value="QBK89141.1"/>
    <property type="molecule type" value="Genomic_DNA"/>
</dbReference>
<gene>
    <name evidence="2" type="ORF">LCMiAC02_02350</name>
</gene>
<name>A0A481Z1T5_9VIRU</name>
<feature type="domain" description="SprT-like" evidence="1">
    <location>
        <begin position="71"/>
        <end position="197"/>
    </location>
</feature>
<accession>A0A481Z1T5</accession>